<dbReference type="EMBL" id="LGHJ01000010">
    <property type="protein sequence ID" value="KPL77174.1"/>
    <property type="molecule type" value="Genomic_DNA"/>
</dbReference>
<dbReference type="STRING" id="360411.AC812_04200"/>
<protein>
    <submittedName>
        <fullName evidence="1">Uncharacterized protein</fullName>
    </submittedName>
</protein>
<dbReference type="AlphaFoldDB" id="A0A0P6X310"/>
<dbReference type="OrthoDB" id="164313at2"/>
<gene>
    <name evidence="1" type="ORF">AC812_04200</name>
</gene>
<sequence length="192" mass="22028">MDILSHDAAFLRSAAEVLEDYLLSDVLFWPLQREKGTMLGGDSDQLTPGNLLLSRARLGDAASADPSLAGALSQIEKIRREWKSAWLNKCEKEWDQRMRLWMHYLDELKRESSPILPADFAFHVRQRVILHLLGLEMSVLPAEKKTMLQNADDLLRSISQAGEFVWQKNLQGHFPVSTFWYLYLKTGKEKNG</sequence>
<organism evidence="1 2">
    <name type="scientific">Bellilinea caldifistulae</name>
    <dbReference type="NCBI Taxonomy" id="360411"/>
    <lineage>
        <taxon>Bacteria</taxon>
        <taxon>Bacillati</taxon>
        <taxon>Chloroflexota</taxon>
        <taxon>Anaerolineae</taxon>
        <taxon>Anaerolineales</taxon>
        <taxon>Anaerolineaceae</taxon>
        <taxon>Bellilinea</taxon>
    </lineage>
</organism>
<proteinExistence type="predicted"/>
<name>A0A0P6X310_9CHLR</name>
<evidence type="ECO:0000313" key="2">
    <source>
        <dbReference type="Proteomes" id="UP000050514"/>
    </source>
</evidence>
<dbReference type="Proteomes" id="UP000050514">
    <property type="component" value="Unassembled WGS sequence"/>
</dbReference>
<comment type="caution">
    <text evidence="1">The sequence shown here is derived from an EMBL/GenBank/DDBJ whole genome shotgun (WGS) entry which is preliminary data.</text>
</comment>
<accession>A0A0P6X310</accession>
<dbReference type="RefSeq" id="WP_061914713.1">
    <property type="nucleotide sequence ID" value="NZ_DF967971.1"/>
</dbReference>
<reference evidence="1 2" key="1">
    <citation type="submission" date="2015-07" db="EMBL/GenBank/DDBJ databases">
        <title>Draft genome of Bellilinea caldifistulae DSM 17877.</title>
        <authorList>
            <person name="Hemp J."/>
            <person name="Ward L.M."/>
            <person name="Pace L.A."/>
            <person name="Fischer W.W."/>
        </authorList>
    </citation>
    <scope>NUCLEOTIDE SEQUENCE [LARGE SCALE GENOMIC DNA]</scope>
    <source>
        <strain evidence="1 2">GOMI-1</strain>
    </source>
</reference>
<evidence type="ECO:0000313" key="1">
    <source>
        <dbReference type="EMBL" id="KPL77174.1"/>
    </source>
</evidence>
<keyword evidence="2" id="KW-1185">Reference proteome</keyword>